<gene>
    <name evidence="2" type="ORF">DCF25_05890</name>
</gene>
<evidence type="ECO:0000313" key="2">
    <source>
        <dbReference type="EMBL" id="PZO20884.1"/>
    </source>
</evidence>
<evidence type="ECO:0000313" key="3">
    <source>
        <dbReference type="Proteomes" id="UP000249354"/>
    </source>
</evidence>
<name>A0A2W4ULA5_9CYAN</name>
<keyword evidence="1" id="KW-0472">Membrane</keyword>
<dbReference type="AlphaFoldDB" id="A0A2W4ULA5"/>
<accession>A0A2W4ULA5</accession>
<reference evidence="2 3" key="2">
    <citation type="submission" date="2018-06" db="EMBL/GenBank/DDBJ databases">
        <title>Metagenomic assembly of (sub)arctic Cyanobacteria and their associated microbiome from non-axenic cultures.</title>
        <authorList>
            <person name="Baurain D."/>
        </authorList>
    </citation>
    <scope>NUCLEOTIDE SEQUENCE [LARGE SCALE GENOMIC DNA]</scope>
    <source>
        <strain evidence="2">ULC129bin1</strain>
    </source>
</reference>
<sequence length="142" mass="15706">MVTALESIAPEPKLIGVQLRPLSPMPKPQYALTEIPQHQLSQLPQQGTVTIDGKRYQVQLIAHQPITQHRDRPPSHYQTAQSRGIPPQTINLPKLPTALSLTLSAVIALCFLVAASMFSIGLTSYSNSVERTNQTRSFIRVE</sequence>
<reference evidence="3" key="1">
    <citation type="submission" date="2018-04" db="EMBL/GenBank/DDBJ databases">
        <authorList>
            <person name="Cornet L."/>
        </authorList>
    </citation>
    <scope>NUCLEOTIDE SEQUENCE [LARGE SCALE GENOMIC DNA]</scope>
</reference>
<proteinExistence type="predicted"/>
<dbReference type="Proteomes" id="UP000249354">
    <property type="component" value="Unassembled WGS sequence"/>
</dbReference>
<organism evidence="2 3">
    <name type="scientific">Leptolyngbya foveolarum</name>
    <dbReference type="NCBI Taxonomy" id="47253"/>
    <lineage>
        <taxon>Bacteria</taxon>
        <taxon>Bacillati</taxon>
        <taxon>Cyanobacteriota</taxon>
        <taxon>Cyanophyceae</taxon>
        <taxon>Leptolyngbyales</taxon>
        <taxon>Leptolyngbyaceae</taxon>
        <taxon>Leptolyngbya group</taxon>
        <taxon>Leptolyngbya</taxon>
    </lineage>
</organism>
<protein>
    <submittedName>
        <fullName evidence="2">Uncharacterized protein</fullName>
    </submittedName>
</protein>
<feature type="transmembrane region" description="Helical" evidence="1">
    <location>
        <begin position="101"/>
        <end position="122"/>
    </location>
</feature>
<keyword evidence="1" id="KW-0812">Transmembrane</keyword>
<dbReference type="EMBL" id="QBMC01000025">
    <property type="protein sequence ID" value="PZO20884.1"/>
    <property type="molecule type" value="Genomic_DNA"/>
</dbReference>
<comment type="caution">
    <text evidence="2">The sequence shown here is derived from an EMBL/GenBank/DDBJ whole genome shotgun (WGS) entry which is preliminary data.</text>
</comment>
<keyword evidence="1" id="KW-1133">Transmembrane helix</keyword>
<evidence type="ECO:0000256" key="1">
    <source>
        <dbReference type="SAM" id="Phobius"/>
    </source>
</evidence>